<organism evidence="1 2">
    <name type="scientific">Calycomorphotria hydatis</name>
    <dbReference type="NCBI Taxonomy" id="2528027"/>
    <lineage>
        <taxon>Bacteria</taxon>
        <taxon>Pseudomonadati</taxon>
        <taxon>Planctomycetota</taxon>
        <taxon>Planctomycetia</taxon>
        <taxon>Planctomycetales</taxon>
        <taxon>Planctomycetaceae</taxon>
        <taxon>Calycomorphotria</taxon>
    </lineage>
</organism>
<evidence type="ECO:0000313" key="2">
    <source>
        <dbReference type="Proteomes" id="UP000319976"/>
    </source>
</evidence>
<protein>
    <submittedName>
        <fullName evidence="1">Uncharacterized protein</fullName>
    </submittedName>
</protein>
<dbReference type="OrthoDB" id="290892at2"/>
<proteinExistence type="predicted"/>
<sequence length="271" mass="30485">MRPLLFAETSALISFHAEAVISAEESRQNALLHEFWNAARQASLELKRHLDQECPEAIVGAFVTDLSVRTLSTVLASRDRFRQQGRALSIARAATTEIASAKHQAMLLLLSPETDPIIAATCDRVRRRCERWTDTLCGHLLTRHAVEEFLYESERSADFGGHEYQPQGNNLGASAWQGLYASLLLTFRKMEQLDLRCPQEQTLKAVPQLLSSMLAFLPESAFDGPLVCSPRLKELRAEIQSGEDFPQSSRELLSSTIRWNGNLSFSELRRE</sequence>
<gene>
    <name evidence="1" type="ORF">V22_09190</name>
</gene>
<name>A0A517T5Q1_9PLAN</name>
<reference evidence="1 2" key="1">
    <citation type="submission" date="2019-02" db="EMBL/GenBank/DDBJ databases">
        <title>Deep-cultivation of Planctomycetes and their phenomic and genomic characterization uncovers novel biology.</title>
        <authorList>
            <person name="Wiegand S."/>
            <person name="Jogler M."/>
            <person name="Boedeker C."/>
            <person name="Pinto D."/>
            <person name="Vollmers J."/>
            <person name="Rivas-Marin E."/>
            <person name="Kohn T."/>
            <person name="Peeters S.H."/>
            <person name="Heuer A."/>
            <person name="Rast P."/>
            <person name="Oberbeckmann S."/>
            <person name="Bunk B."/>
            <person name="Jeske O."/>
            <person name="Meyerdierks A."/>
            <person name="Storesund J.E."/>
            <person name="Kallscheuer N."/>
            <person name="Luecker S."/>
            <person name="Lage O.M."/>
            <person name="Pohl T."/>
            <person name="Merkel B.J."/>
            <person name="Hornburger P."/>
            <person name="Mueller R.-W."/>
            <person name="Bruemmer F."/>
            <person name="Labrenz M."/>
            <person name="Spormann A.M."/>
            <person name="Op den Camp H."/>
            <person name="Overmann J."/>
            <person name="Amann R."/>
            <person name="Jetten M.S.M."/>
            <person name="Mascher T."/>
            <person name="Medema M.H."/>
            <person name="Devos D.P."/>
            <person name="Kaster A.-K."/>
            <person name="Ovreas L."/>
            <person name="Rohde M."/>
            <person name="Galperin M.Y."/>
            <person name="Jogler C."/>
        </authorList>
    </citation>
    <scope>NUCLEOTIDE SEQUENCE [LARGE SCALE GENOMIC DNA]</scope>
    <source>
        <strain evidence="1 2">V22</strain>
    </source>
</reference>
<accession>A0A517T5Q1</accession>
<dbReference type="EMBL" id="CP036316">
    <property type="protein sequence ID" value="QDT63694.1"/>
    <property type="molecule type" value="Genomic_DNA"/>
</dbReference>
<keyword evidence="2" id="KW-1185">Reference proteome</keyword>
<dbReference type="Proteomes" id="UP000319976">
    <property type="component" value="Chromosome"/>
</dbReference>
<dbReference type="AlphaFoldDB" id="A0A517T5Q1"/>
<evidence type="ECO:0000313" key="1">
    <source>
        <dbReference type="EMBL" id="QDT63694.1"/>
    </source>
</evidence>
<dbReference type="RefSeq" id="WP_145260207.1">
    <property type="nucleotide sequence ID" value="NZ_CP036316.1"/>
</dbReference>
<dbReference type="KEGG" id="chya:V22_09190"/>